<proteinExistence type="predicted"/>
<protein>
    <submittedName>
        <fullName evidence="1">Uncharacterized protein</fullName>
    </submittedName>
</protein>
<dbReference type="Proteomes" id="UP000061432">
    <property type="component" value="Chromosome"/>
</dbReference>
<dbReference type="PATRIC" id="fig|270351.10.peg.51"/>
<reference evidence="1 2" key="1">
    <citation type="journal article" date="2015" name="Genome Announc.">
        <title>Complete Genome Sequence of Methylobacterium aquaticum Strain 22A, Isolated from Racomitrium japonicum Moss.</title>
        <authorList>
            <person name="Tani A."/>
            <person name="Ogura Y."/>
            <person name="Hayashi T."/>
            <person name="Kimbara K."/>
        </authorList>
    </citation>
    <scope>NUCLEOTIDE SEQUENCE [LARGE SCALE GENOMIC DNA]</scope>
    <source>
        <strain evidence="1 2">MA-22A</strain>
    </source>
</reference>
<accession>A0A0C6F9V0</accession>
<evidence type="ECO:0000313" key="1">
    <source>
        <dbReference type="EMBL" id="BAQ43567.1"/>
    </source>
</evidence>
<reference evidence="2" key="2">
    <citation type="submission" date="2015-01" db="EMBL/GenBank/DDBJ databases">
        <title>Complete genome sequence of Methylobacterium aquaticum strain 22A.</title>
        <authorList>
            <person name="Tani A."/>
            <person name="Ogura Y."/>
            <person name="Hayashi T."/>
        </authorList>
    </citation>
    <scope>NUCLEOTIDE SEQUENCE [LARGE SCALE GENOMIC DNA]</scope>
    <source>
        <strain evidence="2">MA-22A</strain>
    </source>
</reference>
<dbReference type="EMBL" id="AP014704">
    <property type="protein sequence ID" value="BAQ43567.1"/>
    <property type="molecule type" value="Genomic_DNA"/>
</dbReference>
<evidence type="ECO:0000313" key="2">
    <source>
        <dbReference type="Proteomes" id="UP000061432"/>
    </source>
</evidence>
<dbReference type="KEGG" id="maqu:Maq22A_c00265"/>
<organism evidence="1 2">
    <name type="scientific">Methylobacterium aquaticum</name>
    <dbReference type="NCBI Taxonomy" id="270351"/>
    <lineage>
        <taxon>Bacteria</taxon>
        <taxon>Pseudomonadati</taxon>
        <taxon>Pseudomonadota</taxon>
        <taxon>Alphaproteobacteria</taxon>
        <taxon>Hyphomicrobiales</taxon>
        <taxon>Methylobacteriaceae</taxon>
        <taxon>Methylobacterium</taxon>
    </lineage>
</organism>
<sequence length="55" mass="6166">MGEAKEEVLFHRFYEPGAEGAIDHLYGLGETEEFGVWIADIKSAFVIHTPKSTKI</sequence>
<gene>
    <name evidence="1" type="ORF">Maq22A_c00265</name>
</gene>
<name>A0A0C6F9V0_9HYPH</name>
<dbReference type="AlphaFoldDB" id="A0A0C6F9V0"/>